<comment type="caution">
    <text evidence="1">The sequence shown here is derived from an EMBL/GenBank/DDBJ whole genome shotgun (WGS) entry which is preliminary data.</text>
</comment>
<sequence>MDNFDEGPIEQPSDDDTDENSTLPVVSNPATSATPRSRSQRSSKGLKNPSMMGDLIVVVGQMAAAIKNPPPTGQRACMRKLWRLMVLIRKGLFRCLIFCSFMRLRQDDS</sequence>
<reference evidence="2" key="1">
    <citation type="journal article" date="2022" name="Nat. Commun.">
        <title>Chromosome evolution and the genetic basis of agronomically important traits in greater yam.</title>
        <authorList>
            <person name="Bredeson J.V."/>
            <person name="Lyons J.B."/>
            <person name="Oniyinde I.O."/>
            <person name="Okereke N.R."/>
            <person name="Kolade O."/>
            <person name="Nnabue I."/>
            <person name="Nwadili C.O."/>
            <person name="Hribova E."/>
            <person name="Parker M."/>
            <person name="Nwogha J."/>
            <person name="Shu S."/>
            <person name="Carlson J."/>
            <person name="Kariba R."/>
            <person name="Muthemba S."/>
            <person name="Knop K."/>
            <person name="Barton G.J."/>
            <person name="Sherwood A.V."/>
            <person name="Lopez-Montes A."/>
            <person name="Asiedu R."/>
            <person name="Jamnadass R."/>
            <person name="Muchugi A."/>
            <person name="Goodstein D."/>
            <person name="Egesi C.N."/>
            <person name="Featherston J."/>
            <person name="Asfaw A."/>
            <person name="Simpson G.G."/>
            <person name="Dolezel J."/>
            <person name="Hendre P.S."/>
            <person name="Van Deynze A."/>
            <person name="Kumar P.L."/>
            <person name="Obidiegwu J.E."/>
            <person name="Bhattacharjee R."/>
            <person name="Rokhsar D.S."/>
        </authorList>
    </citation>
    <scope>NUCLEOTIDE SEQUENCE [LARGE SCALE GENOMIC DNA]</scope>
    <source>
        <strain evidence="2">cv. TDa95/00328</strain>
    </source>
</reference>
<organism evidence="1 2">
    <name type="scientific">Dioscorea alata</name>
    <name type="common">Purple yam</name>
    <dbReference type="NCBI Taxonomy" id="55571"/>
    <lineage>
        <taxon>Eukaryota</taxon>
        <taxon>Viridiplantae</taxon>
        <taxon>Streptophyta</taxon>
        <taxon>Embryophyta</taxon>
        <taxon>Tracheophyta</taxon>
        <taxon>Spermatophyta</taxon>
        <taxon>Magnoliopsida</taxon>
        <taxon>Liliopsida</taxon>
        <taxon>Dioscoreales</taxon>
        <taxon>Dioscoreaceae</taxon>
        <taxon>Dioscorea</taxon>
    </lineage>
</organism>
<protein>
    <submittedName>
        <fullName evidence="1">Uncharacterized protein</fullName>
    </submittedName>
</protein>
<dbReference type="Proteomes" id="UP000827976">
    <property type="component" value="Chromosome 17"/>
</dbReference>
<evidence type="ECO:0000313" key="2">
    <source>
        <dbReference type="Proteomes" id="UP000827976"/>
    </source>
</evidence>
<proteinExistence type="predicted"/>
<gene>
    <name evidence="1" type="ORF">IHE45_17G070600</name>
</gene>
<dbReference type="EMBL" id="CM037027">
    <property type="protein sequence ID" value="KAH7658185.1"/>
    <property type="molecule type" value="Genomic_DNA"/>
</dbReference>
<name>A0ACB7UD91_DIOAL</name>
<keyword evidence="2" id="KW-1185">Reference proteome</keyword>
<evidence type="ECO:0000313" key="1">
    <source>
        <dbReference type="EMBL" id="KAH7658185.1"/>
    </source>
</evidence>
<accession>A0ACB7UD91</accession>